<evidence type="ECO:0000313" key="5">
    <source>
        <dbReference type="Proteomes" id="UP000068026"/>
    </source>
</evidence>
<dbReference type="RefSeq" id="WP_157881681.1">
    <property type="nucleotide sequence ID" value="NZ_CP014223.1"/>
</dbReference>
<evidence type="ECO:0000259" key="3">
    <source>
        <dbReference type="SMART" id="SM00079"/>
    </source>
</evidence>
<protein>
    <submittedName>
        <fullName evidence="4">Glutamine-binding periplasmic protein</fullName>
    </submittedName>
</protein>
<dbReference type="InterPro" id="IPR001638">
    <property type="entry name" value="Solute-binding_3/MltF_N"/>
</dbReference>
<feature type="domain" description="Ionotropic glutamate receptor C-terminal" evidence="3">
    <location>
        <begin position="1"/>
        <end position="216"/>
    </location>
</feature>
<sequence>MFAPFEFQNKFGEYVGIDIDLLNEIAKDQGFEYELVHMTFNQMLQALAAGEVDAAMGGISITEERKEIYDYSEPYLEGGIVMAVDATRHDIKGFEDLKGKTVAVAVALGTEAESYAQSIKEKYGFQVVTFPEFNQVYQDVISGNSQALFEDYPVMGYLISQGVELKIVSDIEKRSPYGFAVPKGKNAELLEKFNNGLKNIMENGTYDKIINTYVQS</sequence>
<dbReference type="SMART" id="SM00079">
    <property type="entry name" value="PBPe"/>
    <property type="match status" value="1"/>
</dbReference>
<dbReference type="Proteomes" id="UP000068026">
    <property type="component" value="Chromosome"/>
</dbReference>
<feature type="domain" description="Solute-binding protein family 3/N-terminal" evidence="2">
    <location>
        <begin position="3"/>
        <end position="216"/>
    </location>
</feature>
<dbReference type="PANTHER" id="PTHR35936:SF38">
    <property type="entry name" value="GLUTAMINE-BINDING PERIPLASMIC PROTEIN"/>
    <property type="match status" value="1"/>
</dbReference>
<dbReference type="Pfam" id="PF00497">
    <property type="entry name" value="SBP_bac_3"/>
    <property type="match status" value="1"/>
</dbReference>
<dbReference type="InterPro" id="IPR001320">
    <property type="entry name" value="Iontro_rcpt_C"/>
</dbReference>
<proteinExistence type="predicted"/>
<accession>A0ABM5YDM2</accession>
<name>A0ABM5YDM2_ANAPI</name>
<dbReference type="SMART" id="SM00062">
    <property type="entry name" value="PBPb"/>
    <property type="match status" value="1"/>
</dbReference>
<evidence type="ECO:0000256" key="1">
    <source>
        <dbReference type="ARBA" id="ARBA00022729"/>
    </source>
</evidence>
<dbReference type="EMBL" id="CP014223">
    <property type="protein sequence ID" value="AMJ42083.1"/>
    <property type="molecule type" value="Genomic_DNA"/>
</dbReference>
<evidence type="ECO:0000313" key="4">
    <source>
        <dbReference type="EMBL" id="AMJ42083.1"/>
    </source>
</evidence>
<keyword evidence="5" id="KW-1185">Reference proteome</keyword>
<reference evidence="4 5" key="1">
    <citation type="journal article" date="2016" name="Genome Announc.">
        <title>Complete Genome Sequence of the Amino Acid-Fermenting Clostridium propionicum X2 (DSM 1682).</title>
        <authorList>
            <person name="Poehlein A."/>
            <person name="Schlien K."/>
            <person name="Chowdhury N.P."/>
            <person name="Gottschalk G."/>
            <person name="Buckel W."/>
            <person name="Daniel R."/>
        </authorList>
    </citation>
    <scope>NUCLEOTIDE SEQUENCE [LARGE SCALE GENOMIC DNA]</scope>
    <source>
        <strain evidence="4 5">X2</strain>
    </source>
</reference>
<evidence type="ECO:0000259" key="2">
    <source>
        <dbReference type="SMART" id="SM00062"/>
    </source>
</evidence>
<dbReference type="SUPFAM" id="SSF53850">
    <property type="entry name" value="Periplasmic binding protein-like II"/>
    <property type="match status" value="1"/>
</dbReference>
<organism evidence="4 5">
    <name type="scientific">Anaerotignum propionicum DSM 1682</name>
    <dbReference type="NCBI Taxonomy" id="991789"/>
    <lineage>
        <taxon>Bacteria</taxon>
        <taxon>Bacillati</taxon>
        <taxon>Bacillota</taxon>
        <taxon>Clostridia</taxon>
        <taxon>Lachnospirales</taxon>
        <taxon>Anaerotignaceae</taxon>
        <taxon>Anaerotignum</taxon>
    </lineage>
</organism>
<dbReference type="Gene3D" id="3.40.190.10">
    <property type="entry name" value="Periplasmic binding protein-like II"/>
    <property type="match status" value="2"/>
</dbReference>
<keyword evidence="1" id="KW-0732">Signal</keyword>
<gene>
    <name evidence="4" type="primary">glnH_3</name>
    <name evidence="4" type="ORF">CPRO_25350</name>
</gene>
<dbReference type="PANTHER" id="PTHR35936">
    <property type="entry name" value="MEMBRANE-BOUND LYTIC MUREIN TRANSGLYCOSYLASE F"/>
    <property type="match status" value="1"/>
</dbReference>
<reference evidence="5" key="2">
    <citation type="submission" date="2016-01" db="EMBL/GenBank/DDBJ databases">
        <authorList>
            <person name="Poehlein A."/>
            <person name="Schlien K."/>
            <person name="Gottschalk G."/>
            <person name="Buckel W."/>
            <person name="Daniel R."/>
        </authorList>
    </citation>
    <scope>NUCLEOTIDE SEQUENCE [LARGE SCALE GENOMIC DNA]</scope>
    <source>
        <strain evidence="5">X2</strain>
    </source>
</reference>